<dbReference type="KEGG" id="pbor:BSF38_03641"/>
<evidence type="ECO:0000313" key="3">
    <source>
        <dbReference type="Proteomes" id="UP000186309"/>
    </source>
</evidence>
<accession>A0A1U7CT89</accession>
<dbReference type="EMBL" id="CP019082">
    <property type="protein sequence ID" value="APW62109.1"/>
    <property type="molecule type" value="Genomic_DNA"/>
</dbReference>
<dbReference type="NCBIfam" id="TIGR03067">
    <property type="entry name" value="Planc_TIGR03067"/>
    <property type="match status" value="1"/>
</dbReference>
<evidence type="ECO:0000313" key="2">
    <source>
        <dbReference type="EMBL" id="APW62109.1"/>
    </source>
</evidence>
<reference evidence="3" key="1">
    <citation type="submission" date="2016-12" db="EMBL/GenBank/DDBJ databases">
        <title>Comparative genomics of four Isosphaeraceae planctomycetes: a common pool of plasmids and glycoside hydrolase genes.</title>
        <authorList>
            <person name="Ivanova A."/>
        </authorList>
    </citation>
    <scope>NUCLEOTIDE SEQUENCE [LARGE SCALE GENOMIC DNA]</scope>
    <source>
        <strain evidence="3">PX4</strain>
    </source>
</reference>
<proteinExistence type="predicted"/>
<organism evidence="2 3">
    <name type="scientific">Paludisphaera borealis</name>
    <dbReference type="NCBI Taxonomy" id="1387353"/>
    <lineage>
        <taxon>Bacteria</taxon>
        <taxon>Pseudomonadati</taxon>
        <taxon>Planctomycetota</taxon>
        <taxon>Planctomycetia</taxon>
        <taxon>Isosphaerales</taxon>
        <taxon>Isosphaeraceae</taxon>
        <taxon>Paludisphaera</taxon>
    </lineage>
</organism>
<keyword evidence="1" id="KW-0732">Signal</keyword>
<dbReference type="AlphaFoldDB" id="A0A1U7CT89"/>
<dbReference type="InterPro" id="IPR017504">
    <property type="entry name" value="CHP03067_Planctomycetes"/>
</dbReference>
<dbReference type="Proteomes" id="UP000186309">
    <property type="component" value="Chromosome"/>
</dbReference>
<feature type="chain" id="PRO_5013182771" description="TIGR03067 domain-containing protein" evidence="1">
    <location>
        <begin position="24"/>
        <end position="141"/>
    </location>
</feature>
<name>A0A1U7CT89_9BACT</name>
<sequence length="141" mass="15512">MRKSPIVVVLLIAGAALGASSFADEPKVEGDLKSLQGEWVSKDSQGESFWTFKGNHLSIKTPDRAYEITITLDPKQTPEKHIDFEVLDDSPNAKGTKAAGIYKLDGEEVKIAFAGPDAERPTEYKTDPVNSFAFELKKKKK</sequence>
<protein>
    <recommendedName>
        <fullName evidence="4">TIGR03067 domain-containing protein</fullName>
    </recommendedName>
</protein>
<feature type="signal peptide" evidence="1">
    <location>
        <begin position="1"/>
        <end position="23"/>
    </location>
</feature>
<evidence type="ECO:0000256" key="1">
    <source>
        <dbReference type="SAM" id="SignalP"/>
    </source>
</evidence>
<gene>
    <name evidence="2" type="ORF">BSF38_03641</name>
</gene>
<keyword evidence="3" id="KW-1185">Reference proteome</keyword>
<evidence type="ECO:0008006" key="4">
    <source>
        <dbReference type="Google" id="ProtNLM"/>
    </source>
</evidence>
<dbReference type="RefSeq" id="WP_076347939.1">
    <property type="nucleotide sequence ID" value="NZ_CP019082.1"/>
</dbReference>
<dbReference type="OrthoDB" id="286319at2"/>